<dbReference type="Proteomes" id="UP000005446">
    <property type="component" value="Unassembled WGS sequence"/>
</dbReference>
<dbReference type="HOGENOM" id="CLU_3242270_0_0_1"/>
<comment type="caution">
    <text evidence="1">The sequence shown here is derived from an EMBL/GenBank/DDBJ whole genome shotgun (WGS) entry which is preliminary data.</text>
</comment>
<sequence length="43" mass="4925">MVEIHEMETTKPRKQRTNRYFGGFVGVVVKTRSAKATSDPNKE</sequence>
<organism evidence="1 2">
    <name type="scientific">Glarea lozoyensis (strain ATCC 74030 / MF5533)</name>
    <dbReference type="NCBI Taxonomy" id="1104152"/>
    <lineage>
        <taxon>Eukaryota</taxon>
        <taxon>Fungi</taxon>
        <taxon>Dikarya</taxon>
        <taxon>Ascomycota</taxon>
        <taxon>Pezizomycotina</taxon>
        <taxon>Leotiomycetes</taxon>
        <taxon>Helotiales</taxon>
        <taxon>Helotiaceae</taxon>
        <taxon>Glarea</taxon>
    </lineage>
</organism>
<accession>H0EHI9</accession>
<reference evidence="1 2" key="1">
    <citation type="journal article" date="2012" name="Eukaryot. Cell">
        <title>Genome sequence of the fungus Glarea lozoyensis: the first genome sequence of a species from the Helotiaceae family.</title>
        <authorList>
            <person name="Youssar L."/>
            <person name="Gruening B.A."/>
            <person name="Erxleben A."/>
            <person name="Guenther S."/>
            <person name="Huettel W."/>
        </authorList>
    </citation>
    <scope>NUCLEOTIDE SEQUENCE [LARGE SCALE GENOMIC DNA]</scope>
    <source>
        <strain evidence="2">ATCC 74030 / MF5533</strain>
    </source>
</reference>
<dbReference type="AlphaFoldDB" id="H0EHI9"/>
<evidence type="ECO:0000313" key="1">
    <source>
        <dbReference type="EMBL" id="EHL02018.1"/>
    </source>
</evidence>
<protein>
    <submittedName>
        <fullName evidence="1">Uncharacterized protein</fullName>
    </submittedName>
</protein>
<gene>
    <name evidence="1" type="ORF">M7I_1969</name>
</gene>
<dbReference type="EMBL" id="AGUE01000040">
    <property type="protein sequence ID" value="EHL02018.1"/>
    <property type="molecule type" value="Genomic_DNA"/>
</dbReference>
<keyword evidence="2" id="KW-1185">Reference proteome</keyword>
<dbReference type="InParanoid" id="H0EHI9"/>
<evidence type="ECO:0000313" key="2">
    <source>
        <dbReference type="Proteomes" id="UP000005446"/>
    </source>
</evidence>
<proteinExistence type="predicted"/>
<name>H0EHI9_GLAL7</name>